<dbReference type="GeneID" id="110801383"/>
<evidence type="ECO:0000256" key="2">
    <source>
        <dbReference type="ARBA" id="ARBA00022786"/>
    </source>
</evidence>
<dbReference type="InterPro" id="IPR011989">
    <property type="entry name" value="ARM-like"/>
</dbReference>
<organism evidence="4 5">
    <name type="scientific">Spinacia oleracea</name>
    <name type="common">Spinach</name>
    <dbReference type="NCBI Taxonomy" id="3562"/>
    <lineage>
        <taxon>Eukaryota</taxon>
        <taxon>Viridiplantae</taxon>
        <taxon>Streptophyta</taxon>
        <taxon>Embryophyta</taxon>
        <taxon>Tracheophyta</taxon>
        <taxon>Spermatophyta</taxon>
        <taxon>Magnoliopsida</taxon>
        <taxon>eudicotyledons</taxon>
        <taxon>Gunneridae</taxon>
        <taxon>Pentapetalae</taxon>
        <taxon>Caryophyllales</taxon>
        <taxon>Chenopodiaceae</taxon>
        <taxon>Chenopodioideae</taxon>
        <taxon>Anserineae</taxon>
        <taxon>Spinacia</taxon>
    </lineage>
</organism>
<dbReference type="GO" id="GO:0005634">
    <property type="term" value="C:nucleus"/>
    <property type="evidence" value="ECO:0000318"/>
    <property type="project" value="GO_Central"/>
</dbReference>
<dbReference type="KEGG" id="soe:110801383"/>
<protein>
    <submittedName>
        <fullName evidence="5">U-box domain-containing protein 14</fullName>
    </submittedName>
</protein>
<accession>A0A9R0J727</accession>
<dbReference type="RefSeq" id="XP_021862424.1">
    <property type="nucleotide sequence ID" value="XM_022006732.2"/>
</dbReference>
<evidence type="ECO:0000259" key="3">
    <source>
        <dbReference type="Pfam" id="PF25598"/>
    </source>
</evidence>
<dbReference type="SMART" id="SM00185">
    <property type="entry name" value="ARM"/>
    <property type="match status" value="3"/>
</dbReference>
<name>A0A9R0J727_SPIOL</name>
<reference evidence="5" key="2">
    <citation type="submission" date="2025-08" db="UniProtKB">
        <authorList>
            <consortium name="RefSeq"/>
        </authorList>
    </citation>
    <scope>IDENTIFICATION</scope>
    <source>
        <tissue evidence="5">Leaf</tissue>
    </source>
</reference>
<dbReference type="AlphaFoldDB" id="A0A9R0J727"/>
<evidence type="ECO:0000313" key="4">
    <source>
        <dbReference type="Proteomes" id="UP000813463"/>
    </source>
</evidence>
<proteinExistence type="predicted"/>
<sequence length="331" mass="35300">MELEIKRRTTKSLITKLTSVSDQTRIAALCELRSLTKNDPEIRPIIAEEDEGAAISLLAETLYSPSPLAQENAAATLLNLSISCKNSLISTRGVLDSLSYTLSNHRTHPPAAVQSAAAAIYSLSVEEGYRSVIGGKRDIVYSLIDVVGFRESSSRSIKDGLKALFGLSLCPANRSLMVEFRAVEALFSVVVRDGRIGVIEDTTAVIAQIAACVESVEAFRKASGVRVLVDLLNPETGSSSRIKENAVSGLLNLVKIGGEEVGEEIREVGLGLVFDGLGEVVDSGSDKGKKRAQALMKILEDGMSISLKDANDSGSDLYSGPLSDNSNSFSY</sequence>
<dbReference type="SUPFAM" id="SSF48371">
    <property type="entry name" value="ARM repeat"/>
    <property type="match status" value="1"/>
</dbReference>
<dbReference type="PANTHER" id="PTHR23315:SF238">
    <property type="entry name" value="ARM REPEAT SUPERFAMILY PROTEIN"/>
    <property type="match status" value="1"/>
</dbReference>
<dbReference type="Proteomes" id="UP000813463">
    <property type="component" value="Chromosome 1"/>
</dbReference>
<reference evidence="4" key="1">
    <citation type="journal article" date="2021" name="Nat. Commun.">
        <title>Genomic analyses provide insights into spinach domestication and the genetic basis of agronomic traits.</title>
        <authorList>
            <person name="Cai X."/>
            <person name="Sun X."/>
            <person name="Xu C."/>
            <person name="Sun H."/>
            <person name="Wang X."/>
            <person name="Ge C."/>
            <person name="Zhang Z."/>
            <person name="Wang Q."/>
            <person name="Fei Z."/>
            <person name="Jiao C."/>
            <person name="Wang Q."/>
        </authorList>
    </citation>
    <scope>NUCLEOTIDE SEQUENCE [LARGE SCALE GENOMIC DNA]</scope>
    <source>
        <strain evidence="4">cv. Varoflay</strain>
    </source>
</reference>
<evidence type="ECO:0000256" key="1">
    <source>
        <dbReference type="ARBA" id="ARBA00022737"/>
    </source>
</evidence>
<dbReference type="PANTHER" id="PTHR23315">
    <property type="entry name" value="U BOX DOMAIN-CONTAINING"/>
    <property type="match status" value="1"/>
</dbReference>
<dbReference type="InterPro" id="IPR058678">
    <property type="entry name" value="ARM_PUB"/>
</dbReference>
<gene>
    <name evidence="5" type="primary">LOC110801383</name>
</gene>
<feature type="domain" description="U-box" evidence="3">
    <location>
        <begin position="13"/>
        <end position="304"/>
    </location>
</feature>
<dbReference type="InterPro" id="IPR016024">
    <property type="entry name" value="ARM-type_fold"/>
</dbReference>
<dbReference type="InterPro" id="IPR000225">
    <property type="entry name" value="Armadillo"/>
</dbReference>
<keyword evidence="4" id="KW-1185">Reference proteome</keyword>
<dbReference type="Pfam" id="PF25598">
    <property type="entry name" value="ARM_PUB"/>
    <property type="match status" value="1"/>
</dbReference>
<dbReference type="Gene3D" id="1.25.10.10">
    <property type="entry name" value="Leucine-rich Repeat Variant"/>
    <property type="match status" value="1"/>
</dbReference>
<keyword evidence="1" id="KW-0677">Repeat</keyword>
<dbReference type="GO" id="GO:0005737">
    <property type="term" value="C:cytoplasm"/>
    <property type="evidence" value="ECO:0000318"/>
    <property type="project" value="GO_Central"/>
</dbReference>
<dbReference type="OrthoDB" id="7537227at2759"/>
<evidence type="ECO:0000313" key="5">
    <source>
        <dbReference type="RefSeq" id="XP_021862424.1"/>
    </source>
</evidence>
<keyword evidence="2" id="KW-0833">Ubl conjugation pathway</keyword>